<dbReference type="AlphaFoldDB" id="A0A1E3QLI3"/>
<dbReference type="EMBL" id="KV454435">
    <property type="protein sequence ID" value="ODQ78545.1"/>
    <property type="molecule type" value="Genomic_DNA"/>
</dbReference>
<name>A0A1E3QLI3_9ASCO</name>
<keyword evidence="2" id="KW-1185">Reference proteome</keyword>
<reference evidence="2" key="1">
    <citation type="submission" date="2016-05" db="EMBL/GenBank/DDBJ databases">
        <title>Comparative genomics of biotechnologically important yeasts.</title>
        <authorList>
            <consortium name="DOE Joint Genome Institute"/>
            <person name="Riley R."/>
            <person name="Haridas S."/>
            <person name="Wolfe K.H."/>
            <person name="Lopes M.R."/>
            <person name="Hittinger C.T."/>
            <person name="Goker M."/>
            <person name="Salamov A."/>
            <person name="Wisecaver J."/>
            <person name="Long T.M."/>
            <person name="Aerts A.L."/>
            <person name="Barry K."/>
            <person name="Choi C."/>
            <person name="Clum A."/>
            <person name="Coughlan A.Y."/>
            <person name="Deshpande S."/>
            <person name="Douglass A.P."/>
            <person name="Hanson S.J."/>
            <person name="Klenk H.-P."/>
            <person name="Labutti K."/>
            <person name="Lapidus A."/>
            <person name="Lindquist E."/>
            <person name="Lipzen A."/>
            <person name="Meier-Kolthoff J.P."/>
            <person name="Ohm R.A."/>
            <person name="Otillar R.P."/>
            <person name="Pangilinan J."/>
            <person name="Peng Y."/>
            <person name="Rokas A."/>
            <person name="Rosa C.A."/>
            <person name="Scheuner C."/>
            <person name="Sibirny A.A."/>
            <person name="Slot J.C."/>
            <person name="Stielow J.B."/>
            <person name="Sun H."/>
            <person name="Kurtzman C.P."/>
            <person name="Blackwell M."/>
            <person name="Grigoriev I.V."/>
            <person name="Jeffries T.W."/>
        </authorList>
    </citation>
    <scope>NUCLEOTIDE SEQUENCE [LARGE SCALE GENOMIC DNA]</scope>
    <source>
        <strain evidence="2">NRRL Y-12698</strain>
    </source>
</reference>
<protein>
    <submittedName>
        <fullName evidence="1">Uncharacterized protein</fullName>
    </submittedName>
</protein>
<dbReference type="RefSeq" id="XP_018983873.1">
    <property type="nucleotide sequence ID" value="XM_019129518.1"/>
</dbReference>
<dbReference type="Proteomes" id="UP000094336">
    <property type="component" value="Unassembled WGS sequence"/>
</dbReference>
<proteinExistence type="predicted"/>
<gene>
    <name evidence="1" type="ORF">BABINDRAFT_162750</name>
</gene>
<organism evidence="1 2">
    <name type="scientific">Babjeviella inositovora NRRL Y-12698</name>
    <dbReference type="NCBI Taxonomy" id="984486"/>
    <lineage>
        <taxon>Eukaryota</taxon>
        <taxon>Fungi</taxon>
        <taxon>Dikarya</taxon>
        <taxon>Ascomycota</taxon>
        <taxon>Saccharomycotina</taxon>
        <taxon>Pichiomycetes</taxon>
        <taxon>Serinales incertae sedis</taxon>
        <taxon>Babjeviella</taxon>
    </lineage>
</organism>
<dbReference type="GeneID" id="30147371"/>
<evidence type="ECO:0000313" key="2">
    <source>
        <dbReference type="Proteomes" id="UP000094336"/>
    </source>
</evidence>
<evidence type="ECO:0000313" key="1">
    <source>
        <dbReference type="EMBL" id="ODQ78545.1"/>
    </source>
</evidence>
<sequence length="64" mass="6942">MLKVLFYPLYYAPQMGHEAIEISGSFSVRAIDGDMIGMDLGIYSSDGIAIDEEARGTARLTARG</sequence>
<accession>A0A1E3QLI3</accession>